<gene>
    <name evidence="2" type="ORF">J2S66_004110</name>
</gene>
<sequence>MTEPLPKSGPRRVVVVLGALVVLLIGASVLAITLFAGVRDDRDLESQRLDQVSTARSEAEGRLSGTTASIDEVADGIARLEAENAELHKCADPAKDTIIAARDDDDAALGPAVGRASDNC</sequence>
<accession>A0ABU1PYL2</accession>
<comment type="caution">
    <text evidence="2">The sequence shown here is derived from an EMBL/GenBank/DDBJ whole genome shotgun (WGS) entry which is preliminary data.</text>
</comment>
<keyword evidence="1" id="KW-0472">Membrane</keyword>
<dbReference type="EMBL" id="JAVDSG010000001">
    <property type="protein sequence ID" value="MDR6595726.1"/>
    <property type="molecule type" value="Genomic_DNA"/>
</dbReference>
<keyword evidence="1" id="KW-1133">Transmembrane helix</keyword>
<reference evidence="2 3" key="1">
    <citation type="submission" date="2023-07" db="EMBL/GenBank/DDBJ databases">
        <title>Sequencing the genomes of 1000 actinobacteria strains.</title>
        <authorList>
            <person name="Klenk H.-P."/>
        </authorList>
    </citation>
    <scope>NUCLEOTIDE SEQUENCE [LARGE SCALE GENOMIC DNA]</scope>
    <source>
        <strain evidence="2 3">DSM 43749</strain>
    </source>
</reference>
<evidence type="ECO:0000256" key="1">
    <source>
        <dbReference type="SAM" id="Phobius"/>
    </source>
</evidence>
<feature type="transmembrane region" description="Helical" evidence="1">
    <location>
        <begin position="12"/>
        <end position="38"/>
    </location>
</feature>
<keyword evidence="2" id="KW-0449">Lipoprotein</keyword>
<protein>
    <submittedName>
        <fullName evidence="2">Outer membrane murein-binding lipoprotein Lpp</fullName>
    </submittedName>
</protein>
<name>A0ABU1PYL2_9PSEU</name>
<evidence type="ECO:0000313" key="3">
    <source>
        <dbReference type="Proteomes" id="UP001268819"/>
    </source>
</evidence>
<dbReference type="RefSeq" id="WP_310308787.1">
    <property type="nucleotide sequence ID" value="NZ_BAAAXB010000001.1"/>
</dbReference>
<proteinExistence type="predicted"/>
<evidence type="ECO:0000313" key="2">
    <source>
        <dbReference type="EMBL" id="MDR6595726.1"/>
    </source>
</evidence>
<keyword evidence="1" id="KW-0812">Transmembrane</keyword>
<organism evidence="2 3">
    <name type="scientific">Saccharothrix longispora</name>
    <dbReference type="NCBI Taxonomy" id="33920"/>
    <lineage>
        <taxon>Bacteria</taxon>
        <taxon>Bacillati</taxon>
        <taxon>Actinomycetota</taxon>
        <taxon>Actinomycetes</taxon>
        <taxon>Pseudonocardiales</taxon>
        <taxon>Pseudonocardiaceae</taxon>
        <taxon>Saccharothrix</taxon>
    </lineage>
</organism>
<dbReference type="Proteomes" id="UP001268819">
    <property type="component" value="Unassembled WGS sequence"/>
</dbReference>
<keyword evidence="3" id="KW-1185">Reference proteome</keyword>